<dbReference type="AlphaFoldDB" id="A0A031JN98"/>
<dbReference type="PANTHER" id="PTHR43464:SF49">
    <property type="entry name" value="TELLURITE METHYLTRANSFERASE"/>
    <property type="match status" value="1"/>
</dbReference>
<sequence>MTRSSLDAQYFDDIFGSDDDPWDLASSAYEAAKFAHTHDVLPDRRYARALEIGCAHGVLTGYLAPLCDSLLAVDISAKALAQARARLGDQPGVRLAHMAFPQEAPEAKDFDLVVLSEVTYYWDLADLDRAGKWLRDHVVPGGRVILVHYTAQTDYPQSGDAAVETLWFDMAQKFDVELAERRDTYRLDLWTRR</sequence>
<organism evidence="1 2">
    <name type="scientific">Novosphingobium resinovorum</name>
    <dbReference type="NCBI Taxonomy" id="158500"/>
    <lineage>
        <taxon>Bacteria</taxon>
        <taxon>Pseudomonadati</taxon>
        <taxon>Pseudomonadota</taxon>
        <taxon>Alphaproteobacteria</taxon>
        <taxon>Sphingomonadales</taxon>
        <taxon>Sphingomonadaceae</taxon>
        <taxon>Novosphingobium</taxon>
    </lineage>
</organism>
<dbReference type="CDD" id="cd02440">
    <property type="entry name" value="AdoMet_MTases"/>
    <property type="match status" value="1"/>
</dbReference>
<protein>
    <submittedName>
        <fullName evidence="1">NodS family protein</fullName>
    </submittedName>
</protein>
<dbReference type="eggNOG" id="COG4976">
    <property type="taxonomic scope" value="Bacteria"/>
</dbReference>
<proteinExistence type="predicted"/>
<dbReference type="SUPFAM" id="SSF53335">
    <property type="entry name" value="S-adenosyl-L-methionine-dependent methyltransferases"/>
    <property type="match status" value="1"/>
</dbReference>
<dbReference type="RefSeq" id="WP_036529391.1">
    <property type="nucleotide sequence ID" value="NZ_JFYZ01000042.1"/>
</dbReference>
<dbReference type="InterPro" id="IPR029063">
    <property type="entry name" value="SAM-dependent_MTases_sf"/>
</dbReference>
<dbReference type="EMBL" id="JFYZ01000042">
    <property type="protein sequence ID" value="EZP74697.1"/>
    <property type="molecule type" value="Genomic_DNA"/>
</dbReference>
<dbReference type="GO" id="GO:0008757">
    <property type="term" value="F:S-adenosylmethionine-dependent methyltransferase activity"/>
    <property type="evidence" value="ECO:0007669"/>
    <property type="project" value="InterPro"/>
</dbReference>
<dbReference type="Pfam" id="PF05401">
    <property type="entry name" value="NodS"/>
    <property type="match status" value="1"/>
</dbReference>
<dbReference type="GO" id="GO:0009312">
    <property type="term" value="P:oligosaccharide biosynthetic process"/>
    <property type="evidence" value="ECO:0007669"/>
    <property type="project" value="InterPro"/>
</dbReference>
<dbReference type="InterPro" id="IPR008715">
    <property type="entry name" value="SAM-MeTfrase_NodS-like"/>
</dbReference>
<reference evidence="1 2" key="1">
    <citation type="submission" date="2014-03" db="EMBL/GenBank/DDBJ databases">
        <title>Whole genome sequence of Novosphingobium resinovorum KF1.</title>
        <authorList>
            <person name="Gan H.M."/>
            <person name="Gan H.Y."/>
            <person name="Chew T.H."/>
            <person name="Savka M.A."/>
        </authorList>
    </citation>
    <scope>NUCLEOTIDE SEQUENCE [LARGE SCALE GENOMIC DNA]</scope>
    <source>
        <strain evidence="1 2">KF1</strain>
    </source>
</reference>
<dbReference type="Gene3D" id="3.40.50.150">
    <property type="entry name" value="Vaccinia Virus protein VP39"/>
    <property type="match status" value="1"/>
</dbReference>
<gene>
    <name evidence="1" type="ORF">BV97_04762</name>
</gene>
<evidence type="ECO:0000313" key="2">
    <source>
        <dbReference type="Proteomes" id="UP000024329"/>
    </source>
</evidence>
<name>A0A031JN98_9SPHN</name>
<evidence type="ECO:0000313" key="1">
    <source>
        <dbReference type="EMBL" id="EZP74697.1"/>
    </source>
</evidence>
<dbReference type="Proteomes" id="UP000024329">
    <property type="component" value="Unassembled WGS sequence"/>
</dbReference>
<accession>A0A031JN98</accession>
<dbReference type="PATRIC" id="fig|158500.4.peg.4838"/>
<dbReference type="PANTHER" id="PTHR43464">
    <property type="entry name" value="METHYLTRANSFERASE"/>
    <property type="match status" value="1"/>
</dbReference>
<comment type="caution">
    <text evidence="1">The sequence shown here is derived from an EMBL/GenBank/DDBJ whole genome shotgun (WGS) entry which is preliminary data.</text>
</comment>